<dbReference type="InterPro" id="IPR027417">
    <property type="entry name" value="P-loop_NTPase"/>
</dbReference>
<dbReference type="PANTHER" id="PTHR36153">
    <property type="entry name" value="INNER MEMBRANE PROTEIN-RELATED"/>
    <property type="match status" value="1"/>
</dbReference>
<dbReference type="RefSeq" id="WP_053192089.1">
    <property type="nucleotide sequence ID" value="NZ_LHVK01000007.1"/>
</dbReference>
<dbReference type="CDD" id="cd00882">
    <property type="entry name" value="Ras_like_GTPase"/>
    <property type="match status" value="1"/>
</dbReference>
<dbReference type="InterPro" id="IPR053156">
    <property type="entry name" value="T6SS_TssM-like"/>
</dbReference>
<dbReference type="STRING" id="47879.AXG94_14615"/>
<evidence type="ECO:0000259" key="3">
    <source>
        <dbReference type="Pfam" id="PF06761"/>
    </source>
</evidence>
<evidence type="ECO:0000259" key="4">
    <source>
        <dbReference type="Pfam" id="PF14331"/>
    </source>
</evidence>
<dbReference type="OrthoDB" id="9758229at2"/>
<dbReference type="NCBIfam" id="TIGR03348">
    <property type="entry name" value="VI_IcmF"/>
    <property type="match status" value="1"/>
</dbReference>
<feature type="domain" description="Type VI secretion system IcmF C-terminal" evidence="2">
    <location>
        <begin position="1012"/>
        <end position="1116"/>
    </location>
</feature>
<feature type="domain" description="Type VI secretion system component TssM1 N-terminal" evidence="4">
    <location>
        <begin position="197"/>
        <end position="420"/>
    </location>
</feature>
<dbReference type="InterPro" id="IPR025743">
    <property type="entry name" value="TssM1_N"/>
</dbReference>
<keyword evidence="7" id="KW-1185">Reference proteome</keyword>
<dbReference type="EMBL" id="RBOJ01000096">
    <property type="protein sequence ID" value="RMM44888.1"/>
    <property type="molecule type" value="Genomic_DNA"/>
</dbReference>
<keyword evidence="1" id="KW-1133">Transmembrane helix</keyword>
<evidence type="ECO:0008006" key="8">
    <source>
        <dbReference type="Google" id="ProtNLM"/>
    </source>
</evidence>
<protein>
    <recommendedName>
        <fullName evidence="8">IcmF-related N-terminal domain-containing protein</fullName>
    </recommendedName>
</protein>
<keyword evidence="1" id="KW-0812">Transmembrane</keyword>
<evidence type="ECO:0000313" key="7">
    <source>
        <dbReference type="Proteomes" id="UP000270661"/>
    </source>
</evidence>
<feature type="domain" description="Type VI secretion system component TssM1 helical" evidence="5">
    <location>
        <begin position="906"/>
        <end position="1003"/>
    </location>
</feature>
<evidence type="ECO:0000313" key="6">
    <source>
        <dbReference type="EMBL" id="RMM44888.1"/>
    </source>
</evidence>
<dbReference type="Pfam" id="PF14331">
    <property type="entry name" value="IcmF-related_N"/>
    <property type="match status" value="1"/>
</dbReference>
<proteinExistence type="predicted"/>
<dbReference type="InterPro" id="IPR048677">
    <property type="entry name" value="TssM1_hel"/>
</dbReference>
<gene>
    <name evidence="6" type="ORF">ALQ77_01705</name>
</gene>
<name>A0A3M3E5W2_9PSED</name>
<dbReference type="PANTHER" id="PTHR36153:SF1">
    <property type="entry name" value="TYPE VI SECRETION SYSTEM COMPONENT TSSM1"/>
    <property type="match status" value="1"/>
</dbReference>
<comment type="caution">
    <text evidence="6">The sequence shown here is derived from an EMBL/GenBank/DDBJ whole genome shotgun (WGS) entry which is preliminary data.</text>
</comment>
<evidence type="ECO:0000259" key="2">
    <source>
        <dbReference type="Pfam" id="PF06744"/>
    </source>
</evidence>
<dbReference type="SUPFAM" id="SSF52540">
    <property type="entry name" value="P-loop containing nucleoside triphosphate hydrolases"/>
    <property type="match status" value="1"/>
</dbReference>
<dbReference type="Pfam" id="PF06761">
    <property type="entry name" value="IcmF-related"/>
    <property type="match status" value="1"/>
</dbReference>
<dbReference type="InterPro" id="IPR017731">
    <property type="entry name" value="TssM1-like"/>
</dbReference>
<dbReference type="Pfam" id="PF21070">
    <property type="entry name" value="IcmF_helical"/>
    <property type="match status" value="1"/>
</dbReference>
<keyword evidence="1" id="KW-0472">Membrane</keyword>
<reference evidence="6 7" key="1">
    <citation type="submission" date="2018-08" db="EMBL/GenBank/DDBJ databases">
        <title>Recombination of ecologically and evolutionarily significant loci maintains genetic cohesion in the Pseudomonas syringae species complex.</title>
        <authorList>
            <person name="Dillon M."/>
            <person name="Thakur S."/>
            <person name="Almeida R.N.D."/>
            <person name="Weir B.S."/>
            <person name="Guttman D.S."/>
        </authorList>
    </citation>
    <scope>NUCLEOTIDE SEQUENCE [LARGE SCALE GENOMIC DNA]</scope>
    <source>
        <strain evidence="6 7">NCPPB2445</strain>
    </source>
</reference>
<dbReference type="Proteomes" id="UP000270661">
    <property type="component" value="Unassembled WGS sequence"/>
</dbReference>
<feature type="transmembrane region" description="Helical" evidence="1">
    <location>
        <begin position="48"/>
        <end position="69"/>
    </location>
</feature>
<dbReference type="InterPro" id="IPR010623">
    <property type="entry name" value="IcmF_C"/>
</dbReference>
<feature type="domain" description="IcmF-related" evidence="3">
    <location>
        <begin position="486"/>
        <end position="760"/>
    </location>
</feature>
<evidence type="ECO:0000259" key="5">
    <source>
        <dbReference type="Pfam" id="PF21070"/>
    </source>
</evidence>
<accession>A0A3M3E5W2</accession>
<sequence>MKFLFRKVGAWVRPAWVWTLLLVLCATLLVWFLGPLLAVDDYKFWASPTARLLTISALLLGWGLAMVFISGRTAAGTEPQAIDIDRHHRLRQASMDDERRELHSRFKEALRTPRASPVHSGHNLNLHNRLPWYLLIGPPACGKTSLLDRSGIEFFINKPERKPTDDAPATRYCDWYFSEQAVLVDTAGRYLTQEDAEVDGSAWNTLLGRLRKRRRNRPLSGVLVTVPIELLRSGSEDEVITLASHIRGRLQDMQRQLHVDAPIYLVLSKADCVPGFNEFFDSLTREDSDQVLGATFGRNQRGTDVTVLRDELETLLHRLNSQVIMRMHEERDLQRRSHILDFPHLLGQISANLCLLVEKAFTGSVCPLRGFYLTSASPSGRPRFIQSLLNRVIFPEADLAGLDKRERSLIHWGQRALYLGALSALGLFGLLWANGFSTNHERLEHLRTLAQRWEQQHSALQPNDDWLAPRESLDTRFAATRIFPPAAEMPLHERTGLYQGELSEPAVTDAYRRELQEQLLPRVTRMLEGHIRDNLDNREHLFNSLRAYLMLNLPERRDGPWLKDRVARDWSLRYPGNTALQDGLSGHLERLLQQPFTQLLNESLVTEAREVLRSESMAAVAYRMLREQARHLPQYRLSQHLGPQGPLLVGIDHPIPGFYTRRGYEHYFSVQGMTLITELLRDNWVLGEGTTLSGGDLRRLITELEQLYFHDYADHWSEAIGQAALQSLGGTGEGAEQLAGLTSAHSPILQMLVQVRDNTRLQTAAERIDEAMPGVGDGAGVQLVATTQKISGSLVEKLPNTAHKSLQRRFEPLHRLLAPDNGPSADLTQALRALDEVQLQLASVARASVPEQAAFELARSRMSGKRDALSNLRDASTRLPRPISAWFNRLADDSWRLVLNDSYRFVNQRYQSELYGFYGKAINKRYPFSAHSASDVAINDFREFFKDEGIVDRFFERYLQPFVSGAAGHYRLRGVDGQSLPMSRAFLDQLTAAHTIRRSFFAENPAEPQVQFKLEPYTLDPAVSRSEFRFGDKALEYRHGPILPIAFTWPSDAQDGRAALVLEKWVGRGVGIEKNTGPWSLFRLFDLMETEYLTGRDVRVLKADLGGLRANFLLMSQRTPNPFDMSALRTFRMPVQL</sequence>
<organism evidence="6 7">
    <name type="scientific">Pseudomonas corrugata</name>
    <dbReference type="NCBI Taxonomy" id="47879"/>
    <lineage>
        <taxon>Bacteria</taxon>
        <taxon>Pseudomonadati</taxon>
        <taxon>Pseudomonadota</taxon>
        <taxon>Gammaproteobacteria</taxon>
        <taxon>Pseudomonadales</taxon>
        <taxon>Pseudomonadaceae</taxon>
        <taxon>Pseudomonas</taxon>
    </lineage>
</organism>
<dbReference type="AlphaFoldDB" id="A0A3M3E5W2"/>
<evidence type="ECO:0000256" key="1">
    <source>
        <dbReference type="SAM" id="Phobius"/>
    </source>
</evidence>
<dbReference type="InterPro" id="IPR009612">
    <property type="entry name" value="IcmF-rel"/>
</dbReference>
<dbReference type="Pfam" id="PF06744">
    <property type="entry name" value="IcmF_C"/>
    <property type="match status" value="1"/>
</dbReference>